<comment type="caution">
    <text evidence="1">The sequence shown here is derived from an EMBL/GenBank/DDBJ whole genome shotgun (WGS) entry which is preliminary data.</text>
</comment>
<reference evidence="1" key="1">
    <citation type="submission" date="2021-06" db="EMBL/GenBank/DDBJ databases">
        <authorList>
            <person name="Kallberg Y."/>
            <person name="Tangrot J."/>
            <person name="Rosling A."/>
        </authorList>
    </citation>
    <scope>NUCLEOTIDE SEQUENCE</scope>
    <source>
        <strain evidence="1">FL130A</strain>
    </source>
</reference>
<name>A0A9N9B7X9_9GLOM</name>
<gene>
    <name evidence="1" type="ORF">ALEPTO_LOCUS6016</name>
</gene>
<feature type="non-terminal residue" evidence="1">
    <location>
        <position position="264"/>
    </location>
</feature>
<evidence type="ECO:0000313" key="1">
    <source>
        <dbReference type="EMBL" id="CAG8553949.1"/>
    </source>
</evidence>
<accession>A0A9N9B7X9</accession>
<dbReference type="AlphaFoldDB" id="A0A9N9B7X9"/>
<protein>
    <submittedName>
        <fullName evidence="1">3536_t:CDS:1</fullName>
    </submittedName>
</protein>
<dbReference type="Proteomes" id="UP000789508">
    <property type="component" value="Unassembled WGS sequence"/>
</dbReference>
<evidence type="ECO:0000313" key="2">
    <source>
        <dbReference type="Proteomes" id="UP000789508"/>
    </source>
</evidence>
<dbReference type="OrthoDB" id="2374531at2759"/>
<keyword evidence="2" id="KW-1185">Reference proteome</keyword>
<proteinExistence type="predicted"/>
<dbReference type="EMBL" id="CAJVPS010001903">
    <property type="protein sequence ID" value="CAG8553949.1"/>
    <property type="molecule type" value="Genomic_DNA"/>
</dbReference>
<sequence>MVNFQWPTNRVKTTLTELKSRLRTCFTFPDGTEDEDITISREIGSGKERITTRILNDTDLVNIIWSDSFKGDLAFVVDTSQQPFSSWTFGKMKNLFSLSADSFVDLPKFDADRADTSEYKEVLRHVVEDIIMKHKASQSILSANEATRCEFISSVIYGVASVFNGEVKVCPQYEISGSHGKGPVDWAIKVRDMIIVITEAKREDINQGVGQCTIQLQASMQRNKKRSYDTALREIEMFGIITTASDWVIIKVVSSGVNDDSRVE</sequence>
<organism evidence="1 2">
    <name type="scientific">Ambispora leptoticha</name>
    <dbReference type="NCBI Taxonomy" id="144679"/>
    <lineage>
        <taxon>Eukaryota</taxon>
        <taxon>Fungi</taxon>
        <taxon>Fungi incertae sedis</taxon>
        <taxon>Mucoromycota</taxon>
        <taxon>Glomeromycotina</taxon>
        <taxon>Glomeromycetes</taxon>
        <taxon>Archaeosporales</taxon>
        <taxon>Ambisporaceae</taxon>
        <taxon>Ambispora</taxon>
    </lineage>
</organism>